<protein>
    <recommendedName>
        <fullName evidence="3">Alkylmercury lyase</fullName>
    </recommendedName>
</protein>
<reference evidence="1 2" key="1">
    <citation type="submission" date="2020-02" db="EMBL/GenBank/DDBJ databases">
        <authorList>
            <person name="Li X.-J."/>
            <person name="Han X.-M."/>
        </authorList>
    </citation>
    <scope>NUCLEOTIDE SEQUENCE [LARGE SCALE GENOMIC DNA]</scope>
    <source>
        <strain evidence="1 2">CCTCC AB 2017055</strain>
    </source>
</reference>
<dbReference type="Pfam" id="PF03243">
    <property type="entry name" value="MerB"/>
    <property type="match status" value="1"/>
</dbReference>
<dbReference type="RefSeq" id="WP_163745084.1">
    <property type="nucleotide sequence ID" value="NZ_JAAGOA010000036.1"/>
</dbReference>
<keyword evidence="2" id="KW-1185">Reference proteome</keyword>
<evidence type="ECO:0000313" key="2">
    <source>
        <dbReference type="Proteomes" id="UP000475214"/>
    </source>
</evidence>
<evidence type="ECO:0008006" key="3">
    <source>
        <dbReference type="Google" id="ProtNLM"/>
    </source>
</evidence>
<dbReference type="Proteomes" id="UP000475214">
    <property type="component" value="Unassembled WGS sequence"/>
</dbReference>
<dbReference type="EMBL" id="JAAGOA010000036">
    <property type="protein sequence ID" value="NEE04536.1"/>
    <property type="molecule type" value="Genomic_DNA"/>
</dbReference>
<dbReference type="Gene3D" id="3.30.450.410">
    <property type="match status" value="1"/>
</dbReference>
<dbReference type="InterPro" id="IPR053717">
    <property type="entry name" value="MerB_lyase_sf"/>
</dbReference>
<dbReference type="InterPro" id="IPR004927">
    <property type="entry name" value="MerB"/>
</dbReference>
<dbReference type="GO" id="GO:0018836">
    <property type="term" value="F:alkylmercury lyase activity"/>
    <property type="evidence" value="ECO:0007669"/>
    <property type="project" value="InterPro"/>
</dbReference>
<dbReference type="PRINTS" id="PR01699">
    <property type="entry name" value="ORGNOHGLYASE"/>
</dbReference>
<sequence length="213" mass="22082">MDTPSVADLRTTWSRREYSTTSVSSAAINIIADGTPATPSALAGATGLGIDEVTVHIERARRAGAEVEDGAIVGSALSLRPTQHRFRVRGNDLYTWCGFDALFVPIIVGERAEVTSACAVTGAEIRLTVEADGTVSDASPTGVVVAIVGTDVTSCCPVAGPQSRICTQMPFFASRTAGEEWLSDHPGVAIVDLGDARAVARAYVEDCVSGGGL</sequence>
<accession>A0A6L9SGY6</accession>
<dbReference type="SUPFAM" id="SSF160387">
    <property type="entry name" value="NosL/MerB-like"/>
    <property type="match status" value="1"/>
</dbReference>
<gene>
    <name evidence="1" type="ORF">G1H10_30665</name>
</gene>
<comment type="caution">
    <text evidence="1">The sequence shown here is derived from an EMBL/GenBank/DDBJ whole genome shotgun (WGS) entry which is preliminary data.</text>
</comment>
<name>A0A6L9SGY6_9ACTN</name>
<organism evidence="1 2">
    <name type="scientific">Phytoactinopolyspora halotolerans</name>
    <dbReference type="NCBI Taxonomy" id="1981512"/>
    <lineage>
        <taxon>Bacteria</taxon>
        <taxon>Bacillati</taxon>
        <taxon>Actinomycetota</taxon>
        <taxon>Actinomycetes</taxon>
        <taxon>Jiangellales</taxon>
        <taxon>Jiangellaceae</taxon>
        <taxon>Phytoactinopolyspora</taxon>
    </lineage>
</organism>
<dbReference type="AlphaFoldDB" id="A0A6L9SGY6"/>
<proteinExistence type="predicted"/>
<evidence type="ECO:0000313" key="1">
    <source>
        <dbReference type="EMBL" id="NEE04536.1"/>
    </source>
</evidence>